<evidence type="ECO:0000313" key="2">
    <source>
        <dbReference type="EMBL" id="CDJ50487.1"/>
    </source>
</evidence>
<dbReference type="Gene3D" id="1.10.510.10">
    <property type="entry name" value="Transferase(Phosphotransferase) domain 1"/>
    <property type="match status" value="1"/>
</dbReference>
<dbReference type="AlphaFoldDB" id="U6LJG7"/>
<dbReference type="EMBL" id="HG712250">
    <property type="protein sequence ID" value="CDJ50487.1"/>
    <property type="molecule type" value="Genomic_DNA"/>
</dbReference>
<dbReference type="VEuPathDB" id="ToxoDB:EBH_0034070"/>
<evidence type="ECO:0000259" key="1">
    <source>
        <dbReference type="PROSITE" id="PS50011"/>
    </source>
</evidence>
<feature type="domain" description="Protein kinase" evidence="1">
    <location>
        <begin position="244"/>
        <end position="547"/>
    </location>
</feature>
<dbReference type="InterPro" id="IPR000719">
    <property type="entry name" value="Prot_kinase_dom"/>
</dbReference>
<dbReference type="Proteomes" id="UP000030750">
    <property type="component" value="Unassembled WGS sequence"/>
</dbReference>
<sequence length="553" mass="59539">MDGHLEAGGTHTGVKSEPAQAAKHLLVDSRKTASGFPPRRVSQVLWTLAAASLVVFAVVGRSVALRVAPVDPRDTVDTVGTVDTEGGAVSRVTYIPSFFSLFGERVKRPSEKVRTGGQRARDAGKAHTESLEKMKLSVLSASVPSGSHPVERAAQFDDWGLSSLEHFERTLPSKLQQGKAALAAWVAEFYASDAAPQSVESPHRVVCEALWGKSVDSFVGMVLVLRGARPLKAEDQVRHLPHVVQVKKVAAALQWGLLLHVEDVDTHQEHSLQIPMLSEDVPTIFGPEQFLKKAGEAFTNEQKTETQACGNMAADQVGSLKGFAVTLYTAEIAGVAPVCFAKGAYVLNRPKLMEKVQGNFADLKIRAPGLMVEARDYIASRLLQIVLKIEQTGIGHLALDWGSLFLRGDGSFLLGNFGSSAPFGRPIISELTSVSDQLDPGILLAAGDIGLAPAPGGNLWSLGILLFQLYTGKGNPYGTAKGDSPRDAATKLAKGLLSREVRSYVLANELAALNVPSRWQQLILRLLEPRTANRITGFEITREFPDLVRSPSQ</sequence>
<organism evidence="2 3">
    <name type="scientific">Eimeria brunetti</name>
    <dbReference type="NCBI Taxonomy" id="51314"/>
    <lineage>
        <taxon>Eukaryota</taxon>
        <taxon>Sar</taxon>
        <taxon>Alveolata</taxon>
        <taxon>Apicomplexa</taxon>
        <taxon>Conoidasida</taxon>
        <taxon>Coccidia</taxon>
        <taxon>Eucoccidiorida</taxon>
        <taxon>Eimeriorina</taxon>
        <taxon>Eimeriidae</taxon>
        <taxon>Eimeria</taxon>
    </lineage>
</organism>
<dbReference type="PROSITE" id="PS50011">
    <property type="entry name" value="PROTEIN_KINASE_DOM"/>
    <property type="match status" value="1"/>
</dbReference>
<name>U6LJG7_9EIME</name>
<gene>
    <name evidence="2" type="ORF">EBH_0034070</name>
</gene>
<proteinExistence type="predicted"/>
<reference evidence="2" key="1">
    <citation type="submission" date="2013-10" db="EMBL/GenBank/DDBJ databases">
        <title>Genomic analysis of the causative agents of coccidiosis in chickens.</title>
        <authorList>
            <person name="Reid A.J."/>
            <person name="Blake D."/>
            <person name="Billington K."/>
            <person name="Browne H."/>
            <person name="Dunn M."/>
            <person name="Hung S."/>
            <person name="Kawahara F."/>
            <person name="Miranda-Saavedra D."/>
            <person name="Mourier T."/>
            <person name="Nagra H."/>
            <person name="Otto T.D."/>
            <person name="Rawlings N."/>
            <person name="Sanchez A."/>
            <person name="Sanders M."/>
            <person name="Subramaniam C."/>
            <person name="Tay Y."/>
            <person name="Dear P."/>
            <person name="Doerig C."/>
            <person name="Gruber A."/>
            <person name="Parkinson J."/>
            <person name="Shirley M."/>
            <person name="Wan K.L."/>
            <person name="Berriman M."/>
            <person name="Tomley F."/>
            <person name="Pain A."/>
        </authorList>
    </citation>
    <scope>NUCLEOTIDE SEQUENCE [LARGE SCALE GENOMIC DNA]</scope>
    <source>
        <strain evidence="2">Houghton</strain>
    </source>
</reference>
<protein>
    <recommendedName>
        <fullName evidence="1">Protein kinase domain-containing protein</fullName>
    </recommendedName>
</protein>
<dbReference type="GO" id="GO:0004672">
    <property type="term" value="F:protein kinase activity"/>
    <property type="evidence" value="ECO:0007669"/>
    <property type="project" value="InterPro"/>
</dbReference>
<evidence type="ECO:0000313" key="3">
    <source>
        <dbReference type="Proteomes" id="UP000030750"/>
    </source>
</evidence>
<accession>U6LJG7</accession>
<dbReference type="SUPFAM" id="SSF56112">
    <property type="entry name" value="Protein kinase-like (PK-like)"/>
    <property type="match status" value="1"/>
</dbReference>
<keyword evidence="3" id="KW-1185">Reference proteome</keyword>
<dbReference type="GO" id="GO:0005524">
    <property type="term" value="F:ATP binding"/>
    <property type="evidence" value="ECO:0007669"/>
    <property type="project" value="InterPro"/>
</dbReference>
<dbReference type="OrthoDB" id="3256376at2759"/>
<dbReference type="InterPro" id="IPR011009">
    <property type="entry name" value="Kinase-like_dom_sf"/>
</dbReference>
<reference evidence="2" key="2">
    <citation type="submission" date="2013-10" db="EMBL/GenBank/DDBJ databases">
        <authorList>
            <person name="Aslett M."/>
        </authorList>
    </citation>
    <scope>NUCLEOTIDE SEQUENCE [LARGE SCALE GENOMIC DNA]</scope>
    <source>
        <strain evidence="2">Houghton</strain>
    </source>
</reference>